<dbReference type="SUPFAM" id="SSF48452">
    <property type="entry name" value="TPR-like"/>
    <property type="match status" value="2"/>
</dbReference>
<dbReference type="Proteomes" id="UP000235116">
    <property type="component" value="Chromosome"/>
</dbReference>
<keyword evidence="1" id="KW-0677">Repeat</keyword>
<proteinExistence type="predicted"/>
<accession>A0A2K9LLB9</accession>
<evidence type="ECO:0000256" key="4">
    <source>
        <dbReference type="SAM" id="SignalP"/>
    </source>
</evidence>
<keyword evidence="4" id="KW-0732">Signal</keyword>
<feature type="signal peptide" evidence="4">
    <location>
        <begin position="1"/>
        <end position="25"/>
    </location>
</feature>
<feature type="repeat" description="TPR" evidence="3">
    <location>
        <begin position="357"/>
        <end position="390"/>
    </location>
</feature>
<name>A0A2K9LLB9_9GAMM</name>
<dbReference type="PROSITE" id="PS51257">
    <property type="entry name" value="PROKAR_LIPOPROTEIN"/>
    <property type="match status" value="1"/>
</dbReference>
<dbReference type="AlphaFoldDB" id="A0A2K9LLB9"/>
<feature type="repeat" description="TPR" evidence="3">
    <location>
        <begin position="73"/>
        <end position="106"/>
    </location>
</feature>
<dbReference type="PANTHER" id="PTHR44314:SF1">
    <property type="entry name" value="CILIA- AND FLAGELLA-ASSOCIATED PROTEIN 70"/>
    <property type="match status" value="1"/>
</dbReference>
<dbReference type="GO" id="GO:0070062">
    <property type="term" value="C:extracellular exosome"/>
    <property type="evidence" value="ECO:0007669"/>
    <property type="project" value="TreeGrafter"/>
</dbReference>
<evidence type="ECO:0000256" key="1">
    <source>
        <dbReference type="ARBA" id="ARBA00022737"/>
    </source>
</evidence>
<evidence type="ECO:0008006" key="7">
    <source>
        <dbReference type="Google" id="ProtNLM"/>
    </source>
</evidence>
<dbReference type="InterPro" id="IPR011990">
    <property type="entry name" value="TPR-like_helical_dom_sf"/>
</dbReference>
<dbReference type="InterPro" id="IPR052628">
    <property type="entry name" value="CFAP70"/>
</dbReference>
<evidence type="ECO:0000256" key="2">
    <source>
        <dbReference type="ARBA" id="ARBA00022803"/>
    </source>
</evidence>
<dbReference type="SMART" id="SM00028">
    <property type="entry name" value="TPR"/>
    <property type="match status" value="5"/>
</dbReference>
<dbReference type="Gene3D" id="1.25.40.10">
    <property type="entry name" value="Tetratricopeptide repeat domain"/>
    <property type="match status" value="4"/>
</dbReference>
<dbReference type="EMBL" id="CP022684">
    <property type="protein sequence ID" value="AUM13053.1"/>
    <property type="molecule type" value="Genomic_DNA"/>
</dbReference>
<feature type="chain" id="PRO_5014862550" description="Tetratricopeptide repeat protein" evidence="4">
    <location>
        <begin position="26"/>
        <end position="415"/>
    </location>
</feature>
<dbReference type="InterPro" id="IPR019734">
    <property type="entry name" value="TPR_rpt"/>
</dbReference>
<dbReference type="Pfam" id="PF13181">
    <property type="entry name" value="TPR_8"/>
    <property type="match status" value="1"/>
</dbReference>
<dbReference type="PANTHER" id="PTHR44314">
    <property type="entry name" value="CILIA- AND FLAGELLA-ASSOCIATED PROTEIN 70"/>
    <property type="match status" value="1"/>
</dbReference>
<evidence type="ECO:0000256" key="3">
    <source>
        <dbReference type="PROSITE-ProRule" id="PRU00339"/>
    </source>
</evidence>
<evidence type="ECO:0000313" key="6">
    <source>
        <dbReference type="Proteomes" id="UP000235116"/>
    </source>
</evidence>
<dbReference type="KEGG" id="kak:Kalk_11735"/>
<organism evidence="5 6">
    <name type="scientific">Ketobacter alkanivorans</name>
    <dbReference type="NCBI Taxonomy" id="1917421"/>
    <lineage>
        <taxon>Bacteria</taxon>
        <taxon>Pseudomonadati</taxon>
        <taxon>Pseudomonadota</taxon>
        <taxon>Gammaproteobacteria</taxon>
        <taxon>Pseudomonadales</taxon>
        <taxon>Ketobacteraceae</taxon>
        <taxon>Ketobacter</taxon>
    </lineage>
</organism>
<protein>
    <recommendedName>
        <fullName evidence="7">Tetratricopeptide repeat protein</fullName>
    </recommendedName>
</protein>
<sequence length="415" mass="47319">MMTWRRLFNSLLLSVACSIGGVAMAENTPTLTALVYKKLVESQQALRDKKLDSSMAILQGIANNVENTPYDNAMIWHMLGYIHYEQGDLKSAAEAFERVFEFDVPQSLSQSNHKILAQTYMAMDRYKEALPHLRNWLEHADRDQEEVHVLIAHCLYEIKQFKSAVSHLQTAIDSYRVMGKAPLEPWLNLLQASLAQMDDVKHRIDTIKLLLAWYPKPEYWLALASSYAQLEKMDNYLAILALAQRKELLTSESQYVSLASVYFAQGAPQKATEMLEEGMHKQLVQRNVRNLRFLASAYSMAREFQAALIPLRQAAALSEDGELDIMLGNALYQLGRWQEASAALAKGLEKGEVKHTTTAWLLLGQSLLNLKQYDDAIAAFEQAALDEQRADQAQQWLKYVRYEKERQEKLKLEAS</sequence>
<reference evidence="6" key="1">
    <citation type="submission" date="2017-08" db="EMBL/GenBank/DDBJ databases">
        <title>Direct submision.</title>
        <authorList>
            <person name="Kim S.-J."/>
            <person name="Rhee S.-K."/>
        </authorList>
    </citation>
    <scope>NUCLEOTIDE SEQUENCE [LARGE SCALE GENOMIC DNA]</scope>
    <source>
        <strain evidence="6">GI5</strain>
    </source>
</reference>
<dbReference type="Pfam" id="PF13432">
    <property type="entry name" value="TPR_16"/>
    <property type="match status" value="1"/>
</dbReference>
<gene>
    <name evidence="5" type="ORF">Kalk_11735</name>
</gene>
<dbReference type="PROSITE" id="PS50005">
    <property type="entry name" value="TPR"/>
    <property type="match status" value="2"/>
</dbReference>
<keyword evidence="6" id="KW-1185">Reference proteome</keyword>
<evidence type="ECO:0000313" key="5">
    <source>
        <dbReference type="EMBL" id="AUM13053.1"/>
    </source>
</evidence>
<keyword evidence="2 3" id="KW-0802">TPR repeat</keyword>